<evidence type="ECO:0000259" key="2">
    <source>
        <dbReference type="Pfam" id="PF16208"/>
    </source>
</evidence>
<comment type="caution">
    <text evidence="3">The sequence shown here is derived from an EMBL/GenBank/DDBJ whole genome shotgun (WGS) entry which is preliminary data.</text>
</comment>
<dbReference type="EMBL" id="NBAG03000375">
    <property type="protein sequence ID" value="PNI33035.1"/>
    <property type="molecule type" value="Genomic_DNA"/>
</dbReference>
<dbReference type="InterPro" id="IPR032444">
    <property type="entry name" value="Keratin_2_head"/>
</dbReference>
<accession>A0A2J8KDE0</accession>
<protein>
    <submittedName>
        <fullName evidence="3">KRT4 isoform 2</fullName>
    </submittedName>
</protein>
<sequence>MIARQQCVRGGPRGFSCGSAIVGGGKRGAFSSVSMSGGAGRCSPGGFGSRSLYNLRGNKSISMSVAGSRQGGHHQPELAHPPPRGD</sequence>
<organism evidence="3 4">
    <name type="scientific">Pan troglodytes</name>
    <name type="common">Chimpanzee</name>
    <dbReference type="NCBI Taxonomy" id="9598"/>
    <lineage>
        <taxon>Eukaryota</taxon>
        <taxon>Metazoa</taxon>
        <taxon>Chordata</taxon>
        <taxon>Craniata</taxon>
        <taxon>Vertebrata</taxon>
        <taxon>Euteleostomi</taxon>
        <taxon>Mammalia</taxon>
        <taxon>Eutheria</taxon>
        <taxon>Euarchontoglires</taxon>
        <taxon>Primates</taxon>
        <taxon>Haplorrhini</taxon>
        <taxon>Catarrhini</taxon>
        <taxon>Hominidae</taxon>
        <taxon>Pan</taxon>
    </lineage>
</organism>
<gene>
    <name evidence="3" type="ORF">CK820_G0039566</name>
</gene>
<dbReference type="Pfam" id="PF16208">
    <property type="entry name" value="Keratin_2_head"/>
    <property type="match status" value="1"/>
</dbReference>
<name>A0A2J8KDE0_PANTR</name>
<proteinExistence type="predicted"/>
<dbReference type="Proteomes" id="UP000236370">
    <property type="component" value="Unassembled WGS sequence"/>
</dbReference>
<reference evidence="3 4" key="1">
    <citation type="submission" date="2017-12" db="EMBL/GenBank/DDBJ databases">
        <title>High-resolution comparative analysis of great ape genomes.</title>
        <authorList>
            <person name="Pollen A."/>
            <person name="Hastie A."/>
            <person name="Hormozdiari F."/>
            <person name="Dougherty M."/>
            <person name="Liu R."/>
            <person name="Chaisson M."/>
            <person name="Hoppe E."/>
            <person name="Hill C."/>
            <person name="Pang A."/>
            <person name="Hillier L."/>
            <person name="Baker C."/>
            <person name="Armstrong J."/>
            <person name="Shendure J."/>
            <person name="Paten B."/>
            <person name="Wilson R."/>
            <person name="Chao H."/>
            <person name="Schneider V."/>
            <person name="Ventura M."/>
            <person name="Kronenberg Z."/>
            <person name="Murali S."/>
            <person name="Gordon D."/>
            <person name="Cantsilieris S."/>
            <person name="Munson K."/>
            <person name="Nelson B."/>
            <person name="Raja A."/>
            <person name="Underwood J."/>
            <person name="Diekhans M."/>
            <person name="Fiddes I."/>
            <person name="Haussler D."/>
            <person name="Eichler E."/>
        </authorList>
    </citation>
    <scope>NUCLEOTIDE SEQUENCE [LARGE SCALE GENOMIC DNA]</scope>
    <source>
        <strain evidence="3">Yerkes chimp pedigree #C0471</strain>
    </source>
</reference>
<evidence type="ECO:0000256" key="1">
    <source>
        <dbReference type="SAM" id="MobiDB-lite"/>
    </source>
</evidence>
<feature type="domain" description="Keratin type II head" evidence="2">
    <location>
        <begin position="14"/>
        <end position="69"/>
    </location>
</feature>
<evidence type="ECO:0000313" key="4">
    <source>
        <dbReference type="Proteomes" id="UP000236370"/>
    </source>
</evidence>
<evidence type="ECO:0000313" key="3">
    <source>
        <dbReference type="EMBL" id="PNI33035.1"/>
    </source>
</evidence>
<dbReference type="AlphaFoldDB" id="A0A2J8KDE0"/>
<feature type="region of interest" description="Disordered" evidence="1">
    <location>
        <begin position="63"/>
        <end position="86"/>
    </location>
</feature>